<dbReference type="PANTHER" id="PTHR43685">
    <property type="entry name" value="GLYCOSYLTRANSFERASE"/>
    <property type="match status" value="1"/>
</dbReference>
<organism evidence="2 3">
    <name type="scientific">Micavibrio aeruginosavorus</name>
    <dbReference type="NCBI Taxonomy" id="349221"/>
    <lineage>
        <taxon>Bacteria</taxon>
        <taxon>Pseudomonadati</taxon>
        <taxon>Bdellovibrionota</taxon>
        <taxon>Bdellovibrionia</taxon>
        <taxon>Bdellovibrionales</taxon>
        <taxon>Pseudobdellovibrionaceae</taxon>
        <taxon>Micavibrio</taxon>
    </lineage>
</organism>
<gene>
    <name evidence="2" type="ORF">DI626_10380</name>
</gene>
<proteinExistence type="predicted"/>
<dbReference type="CDD" id="cd00761">
    <property type="entry name" value="Glyco_tranf_GTA_type"/>
    <property type="match status" value="1"/>
</dbReference>
<dbReference type="SUPFAM" id="SSF53448">
    <property type="entry name" value="Nucleotide-diphospho-sugar transferases"/>
    <property type="match status" value="1"/>
</dbReference>
<feature type="non-terminal residue" evidence="2">
    <location>
        <position position="281"/>
    </location>
</feature>
<dbReference type="Pfam" id="PF00535">
    <property type="entry name" value="Glycos_transf_2"/>
    <property type="match status" value="1"/>
</dbReference>
<reference evidence="2 3" key="1">
    <citation type="submission" date="2017-08" db="EMBL/GenBank/DDBJ databases">
        <title>Infants hospitalized years apart are colonized by the same room-sourced microbial strains.</title>
        <authorList>
            <person name="Brooks B."/>
            <person name="Olm M.R."/>
            <person name="Firek B.A."/>
            <person name="Baker R."/>
            <person name="Thomas B.C."/>
            <person name="Morowitz M.J."/>
            <person name="Banfield J.F."/>
        </authorList>
    </citation>
    <scope>NUCLEOTIDE SEQUENCE [LARGE SCALE GENOMIC DNA]</scope>
    <source>
        <strain evidence="2">S2_018_000_R2_104</strain>
    </source>
</reference>
<accession>A0A2W4ZKE6</accession>
<sequence length="281" mass="31526">MSNHLPKITIGMTSFYARETIARAIESALGQDYPNKEILIVDDCSEDDSVEVIRRAINGVSYARLIVHEKNTGFAGALNTIIANADGDFLVIFDDDDVSHPERLSRQLDRILRYEADYKTDLVLCHAARVQTYENGYERYEKTVGTDIGKAPNGSIMAERILTGNLGSYGSNIVGSCANCARMGRTEIFRKFGGFDSTMRRAEDTDFSIRFALAGGHFIGIADPLVHQTMTGGAEKSVDAEEIAETKVFKKHEAFLRNIGWHDFVRDWMAIRYAYFRNQWG</sequence>
<dbReference type="GO" id="GO:0016740">
    <property type="term" value="F:transferase activity"/>
    <property type="evidence" value="ECO:0007669"/>
    <property type="project" value="UniProtKB-KW"/>
</dbReference>
<dbReference type="InterPro" id="IPR029044">
    <property type="entry name" value="Nucleotide-diphossugar_trans"/>
</dbReference>
<comment type="caution">
    <text evidence="2">The sequence shown here is derived from an EMBL/GenBank/DDBJ whole genome shotgun (WGS) entry which is preliminary data.</text>
</comment>
<evidence type="ECO:0000259" key="1">
    <source>
        <dbReference type="Pfam" id="PF00535"/>
    </source>
</evidence>
<dbReference type="PANTHER" id="PTHR43685:SF2">
    <property type="entry name" value="GLYCOSYLTRANSFERASE 2-LIKE DOMAIN-CONTAINING PROTEIN"/>
    <property type="match status" value="1"/>
</dbReference>
<dbReference type="Proteomes" id="UP000249557">
    <property type="component" value="Unassembled WGS sequence"/>
</dbReference>
<keyword evidence="2" id="KW-0808">Transferase</keyword>
<feature type="domain" description="Glycosyltransferase 2-like" evidence="1">
    <location>
        <begin position="10"/>
        <end position="187"/>
    </location>
</feature>
<dbReference type="Gene3D" id="3.90.550.10">
    <property type="entry name" value="Spore Coat Polysaccharide Biosynthesis Protein SpsA, Chain A"/>
    <property type="match status" value="1"/>
</dbReference>
<name>A0A2W4ZKE6_9BACT</name>
<dbReference type="AlphaFoldDB" id="A0A2W4ZKE6"/>
<evidence type="ECO:0000313" key="2">
    <source>
        <dbReference type="EMBL" id="PZO82076.1"/>
    </source>
</evidence>
<protein>
    <submittedName>
        <fullName evidence="2">Glycosyl transferase</fullName>
    </submittedName>
</protein>
<evidence type="ECO:0000313" key="3">
    <source>
        <dbReference type="Proteomes" id="UP000249557"/>
    </source>
</evidence>
<dbReference type="InterPro" id="IPR050834">
    <property type="entry name" value="Glycosyltransf_2"/>
</dbReference>
<dbReference type="EMBL" id="QFNK01000278">
    <property type="protein sequence ID" value="PZO82076.1"/>
    <property type="molecule type" value="Genomic_DNA"/>
</dbReference>
<dbReference type="InterPro" id="IPR001173">
    <property type="entry name" value="Glyco_trans_2-like"/>
</dbReference>